<dbReference type="PANTHER" id="PTHR46638">
    <property type="entry name" value="CORRINOID ADENOSYLTRANSFERASE"/>
    <property type="match status" value="1"/>
</dbReference>
<organism evidence="1 2">
    <name type="scientific">Clostridium paraputrificum</name>
    <dbReference type="NCBI Taxonomy" id="29363"/>
    <lineage>
        <taxon>Bacteria</taxon>
        <taxon>Bacillati</taxon>
        <taxon>Bacillota</taxon>
        <taxon>Clostridia</taxon>
        <taxon>Eubacteriales</taxon>
        <taxon>Clostridiaceae</taxon>
        <taxon>Clostridium</taxon>
    </lineage>
</organism>
<evidence type="ECO:0000313" key="2">
    <source>
        <dbReference type="Proteomes" id="UP000092714"/>
    </source>
</evidence>
<dbReference type="GO" id="GO:0008817">
    <property type="term" value="F:corrinoid adenosyltransferase activity"/>
    <property type="evidence" value="ECO:0007669"/>
    <property type="project" value="InterPro"/>
</dbReference>
<dbReference type="SUPFAM" id="SSF52540">
    <property type="entry name" value="P-loop containing nucleoside triphosphate hydrolases"/>
    <property type="match status" value="1"/>
</dbReference>
<evidence type="ECO:0000313" key="1">
    <source>
        <dbReference type="EMBL" id="OBY12488.1"/>
    </source>
</evidence>
<dbReference type="GO" id="GO:0005524">
    <property type="term" value="F:ATP binding"/>
    <property type="evidence" value="ECO:0007669"/>
    <property type="project" value="InterPro"/>
</dbReference>
<dbReference type="RefSeq" id="WP_034865915.1">
    <property type="nucleotide sequence ID" value="NZ_CABHIH010000001.1"/>
</dbReference>
<sequence>MIQIYTGNGKGKTTASIGQGVRAAGRGFKVYMVQFLKGTPTGELESLRKIDNFKVFRFEEKRDFVWNLNAEEIEELKKEVIKAYNFILEVVENKECDLLIMDEIMGVLKNGFLSVEDIVEIINRNNHDIEIIMTGRDVPKELADRADLITEMKMVKHYYEKGVPAREGIEY</sequence>
<dbReference type="GO" id="GO:0009236">
    <property type="term" value="P:cobalamin biosynthetic process"/>
    <property type="evidence" value="ECO:0007669"/>
    <property type="project" value="InterPro"/>
</dbReference>
<keyword evidence="1" id="KW-0808">Transferase</keyword>
<proteinExistence type="predicted"/>
<protein>
    <submittedName>
        <fullName evidence="1">Cob(I)yrinic acid a,c-diamide adenosyltransferase</fullName>
    </submittedName>
</protein>
<dbReference type="AlphaFoldDB" id="A0A174TPN5"/>
<dbReference type="EMBL" id="MAPZ01000007">
    <property type="protein sequence ID" value="OBY12488.1"/>
    <property type="molecule type" value="Genomic_DNA"/>
</dbReference>
<dbReference type="Gene3D" id="3.40.50.300">
    <property type="entry name" value="P-loop containing nucleotide triphosphate hydrolases"/>
    <property type="match status" value="1"/>
</dbReference>
<keyword evidence="2" id="KW-1185">Reference proteome</keyword>
<dbReference type="PANTHER" id="PTHR46638:SF1">
    <property type="entry name" value="CORRINOID ADENOSYLTRANSFERASE"/>
    <property type="match status" value="1"/>
</dbReference>
<comment type="caution">
    <text evidence="1">The sequence shown here is derived from an EMBL/GenBank/DDBJ whole genome shotgun (WGS) entry which is preliminary data.</text>
</comment>
<dbReference type="InterPro" id="IPR003724">
    <property type="entry name" value="CblAdoTrfase_CobA"/>
</dbReference>
<dbReference type="Proteomes" id="UP000092714">
    <property type="component" value="Unassembled WGS sequence"/>
</dbReference>
<dbReference type="Pfam" id="PF02572">
    <property type="entry name" value="CobA_CobO_BtuR"/>
    <property type="match status" value="1"/>
</dbReference>
<gene>
    <name evidence="1" type="ORF">CP373A1_00210</name>
</gene>
<dbReference type="InterPro" id="IPR027417">
    <property type="entry name" value="P-loop_NTPase"/>
</dbReference>
<dbReference type="eggNOG" id="COG2109">
    <property type="taxonomic scope" value="Bacteria"/>
</dbReference>
<dbReference type="GeneID" id="42775442"/>
<reference evidence="1 2" key="1">
    <citation type="submission" date="2016-06" db="EMBL/GenBank/DDBJ databases">
        <authorList>
            <person name="Kjaerup R.B."/>
            <person name="Dalgaard T.S."/>
            <person name="Juul-Madsen H.R."/>
        </authorList>
    </citation>
    <scope>NUCLEOTIDE SEQUENCE [LARGE SCALE GENOMIC DNA]</scope>
    <source>
        <strain evidence="1 2">373-A1</strain>
    </source>
</reference>
<dbReference type="OrthoDB" id="9810309at2"/>
<name>A0A174TPN5_9CLOT</name>
<accession>A0A174TPN5</accession>
<dbReference type="PIRSF" id="PIRSF015617">
    <property type="entry name" value="Adensltrnsf_CobA"/>
    <property type="match status" value="1"/>
</dbReference>